<name>C7CEZ1_METED</name>
<evidence type="ECO:0000313" key="3">
    <source>
        <dbReference type="Proteomes" id="UP000008070"/>
    </source>
</evidence>
<dbReference type="HOGENOM" id="CLU_1675818_0_0_5"/>
<dbReference type="EMBL" id="FP103042">
    <property type="protein sequence ID" value="CAX22883.1"/>
    <property type="molecule type" value="Genomic_DNA"/>
</dbReference>
<accession>C7CEZ1</accession>
<gene>
    <name evidence="2" type="ORF">METD_I1272</name>
</gene>
<evidence type="ECO:0000313" key="2">
    <source>
        <dbReference type="EMBL" id="CAX22883.1"/>
    </source>
</evidence>
<reference evidence="3" key="1">
    <citation type="journal article" date="2009" name="PLoS ONE">
        <title>Methylobacterium genome sequences: a reference blueprint to investigate microbial metabolism of C1 compounds from natural and industrial sources.</title>
        <authorList>
            <person name="Vuilleumier S."/>
            <person name="Chistoserdova L."/>
            <person name="Lee M.-C."/>
            <person name="Bringel F."/>
            <person name="Lajus A."/>
            <person name="Zhou Y."/>
            <person name="Gourion B."/>
            <person name="Barbe V."/>
            <person name="Chang J."/>
            <person name="Cruveiller S."/>
            <person name="Dossat C."/>
            <person name="Gillett W."/>
            <person name="Gruffaz C."/>
            <person name="Haugen E."/>
            <person name="Hourcade E."/>
            <person name="Levy R."/>
            <person name="Mangenot S."/>
            <person name="Muller E."/>
            <person name="Nadalig T."/>
            <person name="Pagni M."/>
            <person name="Penny C."/>
            <person name="Peyraud R."/>
            <person name="Robinson D.G."/>
            <person name="Roche D."/>
            <person name="Rouy Z."/>
            <person name="Saenampechek C."/>
            <person name="Salvignol G."/>
            <person name="Vallenet D."/>
            <person name="Wu Z."/>
            <person name="Marx C.J."/>
            <person name="Vorholt J.A."/>
            <person name="Olson M.V."/>
            <person name="Kaul R."/>
            <person name="Weissenbach J."/>
            <person name="Medigue C."/>
            <person name="Lidstrom M.E."/>
        </authorList>
    </citation>
    <scope>NUCLEOTIDE SEQUENCE [LARGE SCALE GENOMIC DNA]</scope>
    <source>
        <strain evidence="3">DSM 6343 / CIP 106787 / DM4</strain>
    </source>
</reference>
<dbReference type="KEGG" id="mdi:METDI1272"/>
<dbReference type="Proteomes" id="UP000008070">
    <property type="component" value="Chromosome"/>
</dbReference>
<sequence length="157" mass="17142">MSLDRQLVRLMAAMILAIIAYVAPSAVQARAPRTPRGRDPTEGRSVGDQGGGDRACHAGCPGRGPDRGAGLVQTRAQTCGRRARSHRAKRGRWLLPRPLQDPLLRADGLLRHRHPVGPLELVADPVPDRHADPARRRRPFGRRPRGAAQAPPNPRVK</sequence>
<protein>
    <submittedName>
        <fullName evidence="2">Uncharacterized protein</fullName>
    </submittedName>
</protein>
<dbReference type="AlphaFoldDB" id="C7CEZ1"/>
<evidence type="ECO:0000256" key="1">
    <source>
        <dbReference type="SAM" id="MobiDB-lite"/>
    </source>
</evidence>
<feature type="compositionally biased region" description="Basic residues" evidence="1">
    <location>
        <begin position="135"/>
        <end position="145"/>
    </location>
</feature>
<proteinExistence type="predicted"/>
<feature type="region of interest" description="Disordered" evidence="1">
    <location>
        <begin position="116"/>
        <end position="157"/>
    </location>
</feature>
<feature type="compositionally biased region" description="Basic residues" evidence="1">
    <location>
        <begin position="81"/>
        <end position="92"/>
    </location>
</feature>
<feature type="region of interest" description="Disordered" evidence="1">
    <location>
        <begin position="27"/>
        <end position="93"/>
    </location>
</feature>
<organism evidence="2 3">
    <name type="scientific">Methylorubrum extorquens (strain DSM 6343 / CIP 106787 / DM4)</name>
    <name type="common">Methylobacterium extorquens</name>
    <dbReference type="NCBI Taxonomy" id="661410"/>
    <lineage>
        <taxon>Bacteria</taxon>
        <taxon>Pseudomonadati</taxon>
        <taxon>Pseudomonadota</taxon>
        <taxon>Alphaproteobacteria</taxon>
        <taxon>Hyphomicrobiales</taxon>
        <taxon>Methylobacteriaceae</taxon>
        <taxon>Methylorubrum</taxon>
    </lineage>
</organism>